<comment type="caution">
    <text evidence="5">The sequence shown here is derived from an EMBL/GenBank/DDBJ whole genome shotgun (WGS) entry which is preliminary data.</text>
</comment>
<evidence type="ECO:0000256" key="2">
    <source>
        <dbReference type="ARBA" id="ARBA00022801"/>
    </source>
</evidence>
<evidence type="ECO:0000313" key="5">
    <source>
        <dbReference type="EMBL" id="MBM6997728.1"/>
    </source>
</evidence>
<evidence type="ECO:0000256" key="3">
    <source>
        <dbReference type="ARBA" id="ARBA00022840"/>
    </source>
</evidence>
<accession>A0ABS2HA64</accession>
<dbReference type="SMART" id="SM00797">
    <property type="entry name" value="AHS2"/>
    <property type="match status" value="1"/>
</dbReference>
<organism evidence="5 6">
    <name type="scientific">Paenibacillus rhizolycopersici</name>
    <dbReference type="NCBI Taxonomy" id="2780073"/>
    <lineage>
        <taxon>Bacteria</taxon>
        <taxon>Bacillati</taxon>
        <taxon>Bacillota</taxon>
        <taxon>Bacilli</taxon>
        <taxon>Bacillales</taxon>
        <taxon>Paenibacillaceae</taxon>
        <taxon>Paenibacillus</taxon>
    </lineage>
</organism>
<sequence>MSLLIEKPGLLTTVQDLGRFGVQKFGVIVSGAMDAFALRIANLLVGNEEEVAGLEITLLGPVIRFEQTALISLCGGDLSPKLNGVPIPLWRTVLVPKGSSLTFGPMKLGCRAYLAVGGGIDVPARMNSRSTYLRAGIGGYEGRALTAGDRLTLGEMTLRGSHLFGSLAREASNETGAVSRWAVFPEMLPKYAANPIVQLIPGEEYELFQEQSHHDLWHEEFAVLPQSDRMGYRFKGRALQLNHSKEMISSAVTMGTVQVPPDGNPIILMADRQTTGGYPKIAQVASVDLPLLAQTNLGARVRFREVTLQEAQRQLINRENAIQTLRKGLDQLETSVRKFGSGDLDWHA</sequence>
<reference evidence="5 6" key="1">
    <citation type="submission" date="2021-01" db="EMBL/GenBank/DDBJ databases">
        <title>Paenibacillus sp.nov. isolated from the rhizosphere soil of tomato plant.</title>
        <authorList>
            <person name="Thin K.K."/>
            <person name="Zhang X."/>
            <person name="He S."/>
        </authorList>
    </citation>
    <scope>NUCLEOTIDE SEQUENCE [LARGE SCALE GENOMIC DNA]</scope>
    <source>
        <strain evidence="5 6">DXFW5</strain>
    </source>
</reference>
<dbReference type="PANTHER" id="PTHR43309:SF5">
    <property type="entry name" value="5-OXOPROLINASE SUBUNIT C"/>
    <property type="match status" value="1"/>
</dbReference>
<dbReference type="RefSeq" id="WP_193418563.1">
    <property type="nucleotide sequence ID" value="NZ_JADCNN020000022.1"/>
</dbReference>
<dbReference type="InterPro" id="IPR003778">
    <property type="entry name" value="CT_A_B"/>
</dbReference>
<proteinExistence type="predicted"/>
<keyword evidence="2" id="KW-0378">Hydrolase</keyword>
<dbReference type="PANTHER" id="PTHR43309">
    <property type="entry name" value="5-OXOPROLINASE SUBUNIT C"/>
    <property type="match status" value="1"/>
</dbReference>
<name>A0ABS2HA64_9BACL</name>
<keyword evidence="6" id="KW-1185">Reference proteome</keyword>
<dbReference type="Proteomes" id="UP001516620">
    <property type="component" value="Unassembled WGS sequence"/>
</dbReference>
<dbReference type="Gene3D" id="2.40.100.10">
    <property type="entry name" value="Cyclophilin-like"/>
    <property type="match status" value="1"/>
</dbReference>
<protein>
    <submittedName>
        <fullName evidence="5">Biotin-dependent carboxyltransferase family protein</fullName>
    </submittedName>
</protein>
<dbReference type="NCBIfam" id="TIGR00724">
    <property type="entry name" value="urea_amlyse_rel"/>
    <property type="match status" value="1"/>
</dbReference>
<dbReference type="Pfam" id="PF02626">
    <property type="entry name" value="CT_A_B"/>
    <property type="match status" value="1"/>
</dbReference>
<dbReference type="SUPFAM" id="SSF50891">
    <property type="entry name" value="Cyclophilin-like"/>
    <property type="match status" value="1"/>
</dbReference>
<dbReference type="InterPro" id="IPR052708">
    <property type="entry name" value="PxpC"/>
</dbReference>
<evidence type="ECO:0000259" key="4">
    <source>
        <dbReference type="SMART" id="SM00797"/>
    </source>
</evidence>
<evidence type="ECO:0000256" key="1">
    <source>
        <dbReference type="ARBA" id="ARBA00022741"/>
    </source>
</evidence>
<evidence type="ECO:0000313" key="6">
    <source>
        <dbReference type="Proteomes" id="UP001516620"/>
    </source>
</evidence>
<dbReference type="InterPro" id="IPR029000">
    <property type="entry name" value="Cyclophilin-like_dom_sf"/>
</dbReference>
<keyword evidence="1" id="KW-0547">Nucleotide-binding</keyword>
<gene>
    <name evidence="5" type="ORF">IM700_018870</name>
</gene>
<dbReference type="EMBL" id="JADCNN020000022">
    <property type="protein sequence ID" value="MBM6997728.1"/>
    <property type="molecule type" value="Genomic_DNA"/>
</dbReference>
<feature type="domain" description="Carboxyltransferase" evidence="4">
    <location>
        <begin position="24"/>
        <end position="321"/>
    </location>
</feature>
<keyword evidence="3" id="KW-0067">ATP-binding</keyword>